<sequence length="82" mass="9421">MHVLLVHFIVAPHHSLTPPTTLLLHYIREYTHTKSKAQPQTHKLFLNLFCSLCPACLFLFIFILLASIPHLSNKYPCTSHTN</sequence>
<dbReference type="AlphaFoldDB" id="A0A101LUW4"/>
<organism evidence="2">
    <name type="scientific">Picea glauca</name>
    <name type="common">White spruce</name>
    <name type="synonym">Pinus glauca</name>
    <dbReference type="NCBI Taxonomy" id="3330"/>
    <lineage>
        <taxon>Eukaryota</taxon>
        <taxon>Viridiplantae</taxon>
        <taxon>Streptophyta</taxon>
        <taxon>Embryophyta</taxon>
        <taxon>Tracheophyta</taxon>
        <taxon>Spermatophyta</taxon>
        <taxon>Pinopsida</taxon>
        <taxon>Pinidae</taxon>
        <taxon>Conifers I</taxon>
        <taxon>Pinales</taxon>
        <taxon>Pinaceae</taxon>
        <taxon>Picea</taxon>
    </lineage>
</organism>
<keyword evidence="1" id="KW-1133">Transmembrane helix</keyword>
<feature type="transmembrane region" description="Helical" evidence="1">
    <location>
        <begin position="44"/>
        <end position="66"/>
    </location>
</feature>
<keyword evidence="1" id="KW-0472">Membrane</keyword>
<proteinExistence type="predicted"/>
<geneLocation type="mitochondrion" evidence="2"/>
<evidence type="ECO:0000313" key="2">
    <source>
        <dbReference type="EMBL" id="KUM45780.1"/>
    </source>
</evidence>
<keyword evidence="2" id="KW-0496">Mitochondrion</keyword>
<dbReference type="EMBL" id="LKAM01000016">
    <property type="protein sequence ID" value="KUM45780.1"/>
    <property type="molecule type" value="Genomic_DNA"/>
</dbReference>
<gene>
    <name evidence="2" type="ORF">ABT39_MTgene2346</name>
</gene>
<comment type="caution">
    <text evidence="2">The sequence shown here is derived from an EMBL/GenBank/DDBJ whole genome shotgun (WGS) entry which is preliminary data.</text>
</comment>
<protein>
    <submittedName>
        <fullName evidence="2">Uncharacterized protein</fullName>
    </submittedName>
</protein>
<keyword evidence="1" id="KW-0812">Transmembrane</keyword>
<name>A0A101LUW4_PICGL</name>
<accession>A0A101LUW4</accession>
<reference evidence="2" key="1">
    <citation type="journal article" date="2015" name="Genome Biol. Evol.">
        <title>Organellar Genomes of White Spruce (Picea glauca): Assembly and Annotation.</title>
        <authorList>
            <person name="Jackman S.D."/>
            <person name="Warren R.L."/>
            <person name="Gibb E.A."/>
            <person name="Vandervalk B.P."/>
            <person name="Mohamadi H."/>
            <person name="Chu J."/>
            <person name="Raymond A."/>
            <person name="Pleasance S."/>
            <person name="Coope R."/>
            <person name="Wildung M.R."/>
            <person name="Ritland C.E."/>
            <person name="Bousquet J."/>
            <person name="Jones S.J."/>
            <person name="Bohlmann J."/>
            <person name="Birol I."/>
        </authorList>
    </citation>
    <scope>NUCLEOTIDE SEQUENCE [LARGE SCALE GENOMIC DNA]</scope>
    <source>
        <tissue evidence="2">Flushing bud</tissue>
    </source>
</reference>
<evidence type="ECO:0000256" key="1">
    <source>
        <dbReference type="SAM" id="Phobius"/>
    </source>
</evidence>